<protein>
    <submittedName>
        <fullName evidence="3">Kinase-like domain-containing protein</fullName>
    </submittedName>
</protein>
<dbReference type="Proteomes" id="UP001285441">
    <property type="component" value="Unassembled WGS sequence"/>
</dbReference>
<dbReference type="InterPro" id="IPR000719">
    <property type="entry name" value="Prot_kinase_dom"/>
</dbReference>
<dbReference type="Pfam" id="PF00069">
    <property type="entry name" value="Pkinase"/>
    <property type="match status" value="1"/>
</dbReference>
<reference evidence="3" key="1">
    <citation type="journal article" date="2023" name="Mol. Phylogenet. Evol.">
        <title>Genome-scale phylogeny and comparative genomics of the fungal order Sordariales.</title>
        <authorList>
            <person name="Hensen N."/>
            <person name="Bonometti L."/>
            <person name="Westerberg I."/>
            <person name="Brannstrom I.O."/>
            <person name="Guillou S."/>
            <person name="Cros-Aarteil S."/>
            <person name="Calhoun S."/>
            <person name="Haridas S."/>
            <person name="Kuo A."/>
            <person name="Mondo S."/>
            <person name="Pangilinan J."/>
            <person name="Riley R."/>
            <person name="LaButti K."/>
            <person name="Andreopoulos B."/>
            <person name="Lipzen A."/>
            <person name="Chen C."/>
            <person name="Yan M."/>
            <person name="Daum C."/>
            <person name="Ng V."/>
            <person name="Clum A."/>
            <person name="Steindorff A."/>
            <person name="Ohm R.A."/>
            <person name="Martin F."/>
            <person name="Silar P."/>
            <person name="Natvig D.O."/>
            <person name="Lalanne C."/>
            <person name="Gautier V."/>
            <person name="Ament-Velasquez S.L."/>
            <person name="Kruys A."/>
            <person name="Hutchinson M.I."/>
            <person name="Powell A.J."/>
            <person name="Barry K."/>
            <person name="Miller A.N."/>
            <person name="Grigoriev I.V."/>
            <person name="Debuchy R."/>
            <person name="Gladieux P."/>
            <person name="Hiltunen Thoren M."/>
            <person name="Johannesson H."/>
        </authorList>
    </citation>
    <scope>NUCLEOTIDE SEQUENCE</scope>
    <source>
        <strain evidence="3">CBS 232.78</strain>
    </source>
</reference>
<name>A0AAE0NUY0_9PEZI</name>
<feature type="compositionally biased region" description="Basic and acidic residues" evidence="1">
    <location>
        <begin position="23"/>
        <end position="46"/>
    </location>
</feature>
<keyword evidence="3" id="KW-0808">Transferase</keyword>
<dbReference type="GO" id="GO:0005524">
    <property type="term" value="F:ATP binding"/>
    <property type="evidence" value="ECO:0007669"/>
    <property type="project" value="InterPro"/>
</dbReference>
<evidence type="ECO:0000256" key="1">
    <source>
        <dbReference type="SAM" id="MobiDB-lite"/>
    </source>
</evidence>
<dbReference type="PANTHER" id="PTHR24359:SF37">
    <property type="entry name" value="PROTEIN KINASE DOMAIN-CONTAINING PROTEIN"/>
    <property type="match status" value="1"/>
</dbReference>
<feature type="region of interest" description="Disordered" evidence="1">
    <location>
        <begin position="570"/>
        <end position="592"/>
    </location>
</feature>
<dbReference type="Gene3D" id="1.10.510.10">
    <property type="entry name" value="Transferase(Phosphotransferase) domain 1"/>
    <property type="match status" value="1"/>
</dbReference>
<organism evidence="3 4">
    <name type="scientific">Podospora didyma</name>
    <dbReference type="NCBI Taxonomy" id="330526"/>
    <lineage>
        <taxon>Eukaryota</taxon>
        <taxon>Fungi</taxon>
        <taxon>Dikarya</taxon>
        <taxon>Ascomycota</taxon>
        <taxon>Pezizomycotina</taxon>
        <taxon>Sordariomycetes</taxon>
        <taxon>Sordariomycetidae</taxon>
        <taxon>Sordariales</taxon>
        <taxon>Podosporaceae</taxon>
        <taxon>Podospora</taxon>
    </lineage>
</organism>
<evidence type="ECO:0000313" key="4">
    <source>
        <dbReference type="Proteomes" id="UP001285441"/>
    </source>
</evidence>
<feature type="domain" description="Protein kinase" evidence="2">
    <location>
        <begin position="226"/>
        <end position="564"/>
    </location>
</feature>
<proteinExistence type="predicted"/>
<dbReference type="SUPFAM" id="SSF56112">
    <property type="entry name" value="Protein kinase-like (PK-like)"/>
    <property type="match status" value="1"/>
</dbReference>
<evidence type="ECO:0000313" key="3">
    <source>
        <dbReference type="EMBL" id="KAK3387900.1"/>
    </source>
</evidence>
<dbReference type="EMBL" id="JAULSW010000003">
    <property type="protein sequence ID" value="KAK3387900.1"/>
    <property type="molecule type" value="Genomic_DNA"/>
</dbReference>
<dbReference type="SMART" id="SM00220">
    <property type="entry name" value="S_TKc"/>
    <property type="match status" value="1"/>
</dbReference>
<dbReference type="GO" id="GO:0004674">
    <property type="term" value="F:protein serine/threonine kinase activity"/>
    <property type="evidence" value="ECO:0007669"/>
    <property type="project" value="TreeGrafter"/>
</dbReference>
<comment type="caution">
    <text evidence="3">The sequence shown here is derived from an EMBL/GenBank/DDBJ whole genome shotgun (WGS) entry which is preliminary data.</text>
</comment>
<dbReference type="InterPro" id="IPR011009">
    <property type="entry name" value="Kinase-like_dom_sf"/>
</dbReference>
<dbReference type="AlphaFoldDB" id="A0AAE0NUY0"/>
<accession>A0AAE0NUY0</accession>
<dbReference type="PANTHER" id="PTHR24359">
    <property type="entry name" value="SERINE/THREONINE-PROTEIN KINASE SBK1"/>
    <property type="match status" value="1"/>
</dbReference>
<keyword evidence="3" id="KW-0418">Kinase</keyword>
<sequence>MASKDSKQHIGLDDKDRVRIIFDRGDDEYRQDHPGGLRNGGREKDGSASGKTLIETIQDELEAVEEYYPKDSRSYFIPREKVREIMSKSRVLGVIRKLACFKHLPSAEAKSLRDSILGDKNPCWKLLAVLIANGKQEDLRRLLEEDVSDHCLPFPFHSSSPYRCRIPHHSHPTIAGWSKKTRIDASCWSYAVKAPYFKRPVDKHLHYVLDSMEVLPILDSGPLKGKVADGDTASGGFGEVKMVRLPPSHFNFGSVGSQLDRRDPQFALKRLFSGNRDSFNKELASLLSFRDKEDDHLIKLLVSFEIQKQSGTEYYLVFPWAQGTLWDFWKRFKGQHERVSLSIWMADQCYHLAKALQGVHNERDQHLRLIQDIDSTQHELYGRHGDVKAENVLWFGKDNNQNFLALTDFGLGRLHTKYSRSGVDPKSVDKSATYKAPEFSLREGLLSRASDIFSLGCTYLEFVTWYLEGFRSAAQEFADYRMEFDPENGFDADIFFSIEDRNTAKERAVVKPKVKEWIKRLRQSSLNTNYTDQFLDLIEERMLEPDSKKRISSSELVKELDNYSIACRSDTDYREGPAKGRKPGRERTQRRL</sequence>
<gene>
    <name evidence="3" type="ORF">B0H63DRAFT_166414</name>
</gene>
<dbReference type="PROSITE" id="PS50011">
    <property type="entry name" value="PROTEIN_KINASE_DOM"/>
    <property type="match status" value="1"/>
</dbReference>
<keyword evidence="4" id="KW-1185">Reference proteome</keyword>
<feature type="region of interest" description="Disordered" evidence="1">
    <location>
        <begin position="23"/>
        <end position="49"/>
    </location>
</feature>
<evidence type="ECO:0000259" key="2">
    <source>
        <dbReference type="PROSITE" id="PS50011"/>
    </source>
</evidence>
<reference evidence="3" key="2">
    <citation type="submission" date="2023-06" db="EMBL/GenBank/DDBJ databases">
        <authorList>
            <consortium name="Lawrence Berkeley National Laboratory"/>
            <person name="Haridas S."/>
            <person name="Hensen N."/>
            <person name="Bonometti L."/>
            <person name="Westerberg I."/>
            <person name="Brannstrom I.O."/>
            <person name="Guillou S."/>
            <person name="Cros-Aarteil S."/>
            <person name="Calhoun S."/>
            <person name="Kuo A."/>
            <person name="Mondo S."/>
            <person name="Pangilinan J."/>
            <person name="Riley R."/>
            <person name="LaButti K."/>
            <person name="Andreopoulos B."/>
            <person name="Lipzen A."/>
            <person name="Chen C."/>
            <person name="Yanf M."/>
            <person name="Daum C."/>
            <person name="Ng V."/>
            <person name="Clum A."/>
            <person name="Steindorff A."/>
            <person name="Ohm R."/>
            <person name="Martin F."/>
            <person name="Silar P."/>
            <person name="Natvig D."/>
            <person name="Lalanne C."/>
            <person name="Gautier V."/>
            <person name="Ament-velasquez S.L."/>
            <person name="Kruys A."/>
            <person name="Hutchinson M.I."/>
            <person name="Powell A.J."/>
            <person name="Barry K."/>
            <person name="Miller A.N."/>
            <person name="Grigoriev I.V."/>
            <person name="Debuchy R."/>
            <person name="Gladieux P."/>
            <person name="Thoren M.H."/>
            <person name="Johannesson H."/>
        </authorList>
    </citation>
    <scope>NUCLEOTIDE SEQUENCE</scope>
    <source>
        <strain evidence="3">CBS 232.78</strain>
    </source>
</reference>